<reference evidence="2 3" key="1">
    <citation type="journal article" date="2017" name="Curr. Biol.">
        <title>The Evolution of Venom by Co-option of Single-Copy Genes.</title>
        <authorList>
            <person name="Martinson E.O."/>
            <person name="Mrinalini"/>
            <person name="Kelkar Y.D."/>
            <person name="Chang C.H."/>
            <person name="Werren J.H."/>
        </authorList>
    </citation>
    <scope>NUCLEOTIDE SEQUENCE [LARGE SCALE GENOMIC DNA]</scope>
    <source>
        <strain evidence="2 3">Alberta</strain>
        <tissue evidence="2">Whole body</tissue>
    </source>
</reference>
<dbReference type="PANTHER" id="PTHR28589:SF1">
    <property type="entry name" value="SMALL RIBOSOMAL SUBUNIT PROTEIN MS34"/>
    <property type="match status" value="1"/>
</dbReference>
<feature type="region of interest" description="Disordered" evidence="1">
    <location>
        <begin position="165"/>
        <end position="194"/>
    </location>
</feature>
<name>A0A232EGJ9_9HYME</name>
<dbReference type="STRING" id="543379.A0A232EGJ9"/>
<dbReference type="InterPro" id="IPR032053">
    <property type="entry name" value="Ribosomal_mS34"/>
</dbReference>
<evidence type="ECO:0000313" key="2">
    <source>
        <dbReference type="EMBL" id="OXU17461.1"/>
    </source>
</evidence>
<gene>
    <name evidence="2" type="ORF">TSAR_005409</name>
</gene>
<dbReference type="AlphaFoldDB" id="A0A232EGJ9"/>
<dbReference type="OrthoDB" id="16434at2759"/>
<evidence type="ECO:0008006" key="4">
    <source>
        <dbReference type="Google" id="ProtNLM"/>
    </source>
</evidence>
<keyword evidence="3" id="KW-1185">Reference proteome</keyword>
<accession>A0A232EGJ9</accession>
<dbReference type="GO" id="GO:0003735">
    <property type="term" value="F:structural constituent of ribosome"/>
    <property type="evidence" value="ECO:0007669"/>
    <property type="project" value="InterPro"/>
</dbReference>
<proteinExistence type="predicted"/>
<dbReference type="GO" id="GO:0005739">
    <property type="term" value="C:mitochondrion"/>
    <property type="evidence" value="ECO:0007669"/>
    <property type="project" value="InterPro"/>
</dbReference>
<dbReference type="Pfam" id="PF16053">
    <property type="entry name" value="MRP-S34"/>
    <property type="match status" value="1"/>
</dbReference>
<comment type="caution">
    <text evidence="2">The sequence shown here is derived from an EMBL/GenBank/DDBJ whole genome shotgun (WGS) entry which is preliminary data.</text>
</comment>
<evidence type="ECO:0000313" key="3">
    <source>
        <dbReference type="Proteomes" id="UP000215335"/>
    </source>
</evidence>
<sequence length="194" mass="22628">MPYKYIGKTIDFKGKTLWEILGNLKNFGVGRIIARNRFQRYDEPCYYKIMKVEALPNPNDVTYHGQQRKVIALVEKTFRGIKQEKLVQMESATYKADYFLVPKHKEAEFSKMTDFNERIFPREMEFPPLMKEFVIRQMKLEGIKNQEPKMTIKYNDSGLKTYRVAQEGETPTEPEPSIGLGTPASPSLYANIKE</sequence>
<organism evidence="2 3">
    <name type="scientific">Trichomalopsis sarcophagae</name>
    <dbReference type="NCBI Taxonomy" id="543379"/>
    <lineage>
        <taxon>Eukaryota</taxon>
        <taxon>Metazoa</taxon>
        <taxon>Ecdysozoa</taxon>
        <taxon>Arthropoda</taxon>
        <taxon>Hexapoda</taxon>
        <taxon>Insecta</taxon>
        <taxon>Pterygota</taxon>
        <taxon>Neoptera</taxon>
        <taxon>Endopterygota</taxon>
        <taxon>Hymenoptera</taxon>
        <taxon>Apocrita</taxon>
        <taxon>Proctotrupomorpha</taxon>
        <taxon>Chalcidoidea</taxon>
        <taxon>Pteromalidae</taxon>
        <taxon>Pteromalinae</taxon>
        <taxon>Trichomalopsis</taxon>
    </lineage>
</organism>
<evidence type="ECO:0000256" key="1">
    <source>
        <dbReference type="SAM" id="MobiDB-lite"/>
    </source>
</evidence>
<dbReference type="EMBL" id="NNAY01004755">
    <property type="protein sequence ID" value="OXU17461.1"/>
    <property type="molecule type" value="Genomic_DNA"/>
</dbReference>
<dbReference type="Proteomes" id="UP000215335">
    <property type="component" value="Unassembled WGS sequence"/>
</dbReference>
<protein>
    <recommendedName>
        <fullName evidence="4">28S ribosomal protein S34, mitochondrial</fullName>
    </recommendedName>
</protein>
<dbReference type="PANTHER" id="PTHR28589">
    <property type="entry name" value="28S RIBOSOMAL PROTEIN S34, MITOCHONDRIAL"/>
    <property type="match status" value="1"/>
</dbReference>